<dbReference type="PANTHER" id="PTHR47396">
    <property type="entry name" value="TYPE I RESTRICTION ENZYME ECOKI R PROTEIN"/>
    <property type="match status" value="1"/>
</dbReference>
<keyword evidence="3" id="KW-1185">Reference proteome</keyword>
<name>A0ABV3QTM2_9GAMM</name>
<dbReference type="GO" id="GO:0004386">
    <property type="term" value="F:helicase activity"/>
    <property type="evidence" value="ECO:0007669"/>
    <property type="project" value="UniProtKB-KW"/>
</dbReference>
<gene>
    <name evidence="2" type="ORF">ABQJ56_14465</name>
</gene>
<dbReference type="InterPro" id="IPR050742">
    <property type="entry name" value="Helicase_Restrict-Modif_Enz"/>
</dbReference>
<keyword evidence="2" id="KW-0347">Helicase</keyword>
<reference evidence="2 3" key="1">
    <citation type="submission" date="2024-06" db="EMBL/GenBank/DDBJ databases">
        <authorList>
            <person name="Woo H."/>
        </authorList>
    </citation>
    <scope>NUCLEOTIDE SEQUENCE [LARGE SCALE GENOMIC DNA]</scope>
    <source>
        <strain evidence="2 3">S2-g</strain>
    </source>
</reference>
<comment type="caution">
    <text evidence="2">The sequence shown here is derived from an EMBL/GenBank/DDBJ whole genome shotgun (WGS) entry which is preliminary data.</text>
</comment>
<dbReference type="EMBL" id="JBFOHL010000014">
    <property type="protein sequence ID" value="MEW9625429.1"/>
    <property type="molecule type" value="Genomic_DNA"/>
</dbReference>
<keyword evidence="2" id="KW-0378">Hydrolase</keyword>
<dbReference type="Pfam" id="PF04851">
    <property type="entry name" value="ResIII"/>
    <property type="match status" value="1"/>
</dbReference>
<proteinExistence type="predicted"/>
<dbReference type="InterPro" id="IPR006935">
    <property type="entry name" value="Helicase/UvrB_N"/>
</dbReference>
<accession>A0ABV3QTM2</accession>
<dbReference type="SUPFAM" id="SSF52540">
    <property type="entry name" value="P-loop containing nucleoside triphosphate hydrolases"/>
    <property type="match status" value="2"/>
</dbReference>
<dbReference type="InterPro" id="IPR027417">
    <property type="entry name" value="P-loop_NTPase"/>
</dbReference>
<sequence>MALRLKKYQENALAALEAFFTAARGQRSADDMQSAFSDARRAALGESAPTLPYHPFTAESPELPIACLRIPTGGGKTLMAAHAIERAARLYVGTSAPLALWLVPSNAIRTQTLEALKTPGHPYREALLGYWPDDRLTVIDIADCEQLRAQDFGSRAIVVVGTLQTLRVENTTGREVYAYKENFEPHFAAAPDADFFERVSERDLEAQPYLGRGDLGKIKRSFANLLAWHRPIVIMDEAHNAQSSLSLEVLKRIRPACVIEWTATPAKDQNLLYHVSAQELKAAHMIKLPIVLAPHPNWQESVRDAVLTRDVLAREATSEPDYVRPIVLFQADQRGSEATVEVLKAFLLDTLHVEERRIAVATGNQRELDGVNLLDRACPVDFVITVEALKEGWDCSFAYVFCTVQNIRSAKDMEQLLGRVLRMPYAQRRTSEKLNRAYAHVCGAGTAQVANQLADRLVTMGFEEMEVAQFVQPSLDADLFAERPATSAPAESVFDLPLAVAHAVAAILPAQVKVAEVDGAGQLTVSGLIDAEVMVQVVAAAPKREREHLGRELERHQTRALMAAAASERGELFAPLPQLAVPLQGRLTLYEPELLAEFADFSLAGLGAELPDFQRQETVRPYLIDVERGHMQVREDEAQYDLGLDSGTEGIRREDVLRVLDRRLRRDAILQPDMIAWLGRMLDGLAARGFELTYLARHLNDLADAAAAQLAKLLKGEKRVVFQQSLLAGSQQVRIDRHIQFHFDPQVYPARWLYPATARYRFRKHYYPLPGELKEDIDAEETACAIELDRLDAVKHWVRNLERQPEASFWLPTSSDRFYPDFVAELTDGRLLAVEYKGGYLESNDDSREKRDIGKVWAAASKGRCVFAMVTDAKTAGMSMATQLRQAIGL</sequence>
<feature type="domain" description="Helicase/UvrB N-terminal" evidence="1">
    <location>
        <begin position="4"/>
        <end position="266"/>
    </location>
</feature>
<dbReference type="GO" id="GO:0016787">
    <property type="term" value="F:hydrolase activity"/>
    <property type="evidence" value="ECO:0007669"/>
    <property type="project" value="UniProtKB-KW"/>
</dbReference>
<evidence type="ECO:0000313" key="2">
    <source>
        <dbReference type="EMBL" id="MEW9625429.1"/>
    </source>
</evidence>
<evidence type="ECO:0000259" key="1">
    <source>
        <dbReference type="Pfam" id="PF04851"/>
    </source>
</evidence>
<protein>
    <submittedName>
        <fullName evidence="2">DEAD/DEAH box helicase</fullName>
        <ecNumber evidence="2">3.6.4.-</ecNumber>
    </submittedName>
</protein>
<keyword evidence="2" id="KW-0067">ATP-binding</keyword>
<dbReference type="RefSeq" id="WP_367845722.1">
    <property type="nucleotide sequence ID" value="NZ_JBFOHL010000014.1"/>
</dbReference>
<evidence type="ECO:0000313" key="3">
    <source>
        <dbReference type="Proteomes" id="UP001556170"/>
    </source>
</evidence>
<organism evidence="2 3">
    <name type="scientific">Rhodanobacter geophilus</name>
    <dbReference type="NCBI Taxonomy" id="3162488"/>
    <lineage>
        <taxon>Bacteria</taxon>
        <taxon>Pseudomonadati</taxon>
        <taxon>Pseudomonadota</taxon>
        <taxon>Gammaproteobacteria</taxon>
        <taxon>Lysobacterales</taxon>
        <taxon>Rhodanobacteraceae</taxon>
        <taxon>Rhodanobacter</taxon>
    </lineage>
</organism>
<dbReference type="PANTHER" id="PTHR47396:SF1">
    <property type="entry name" value="ATP-DEPENDENT HELICASE IRC3-RELATED"/>
    <property type="match status" value="1"/>
</dbReference>
<dbReference type="Gene3D" id="3.40.50.300">
    <property type="entry name" value="P-loop containing nucleotide triphosphate hydrolases"/>
    <property type="match status" value="2"/>
</dbReference>
<keyword evidence="2" id="KW-0547">Nucleotide-binding</keyword>
<dbReference type="Proteomes" id="UP001556170">
    <property type="component" value="Unassembled WGS sequence"/>
</dbReference>
<dbReference type="EC" id="3.6.4.-" evidence="2"/>